<organism evidence="6 7">
    <name type="scientific">Jimgerdemannia flammicorona</name>
    <dbReference type="NCBI Taxonomy" id="994334"/>
    <lineage>
        <taxon>Eukaryota</taxon>
        <taxon>Fungi</taxon>
        <taxon>Fungi incertae sedis</taxon>
        <taxon>Mucoromycota</taxon>
        <taxon>Mucoromycotina</taxon>
        <taxon>Endogonomycetes</taxon>
        <taxon>Endogonales</taxon>
        <taxon>Endogonaceae</taxon>
        <taxon>Jimgerdemannia</taxon>
    </lineage>
</organism>
<comment type="caution">
    <text evidence="6">The sequence shown here is derived from an EMBL/GenBank/DDBJ whole genome shotgun (WGS) entry which is preliminary data.</text>
</comment>
<dbReference type="PANTHER" id="PTHR45626">
    <property type="entry name" value="TRANSCRIPTION TERMINATION FACTOR 2-RELATED"/>
    <property type="match status" value="1"/>
</dbReference>
<proteinExistence type="predicted"/>
<dbReference type="GO" id="GO:0016787">
    <property type="term" value="F:hydrolase activity"/>
    <property type="evidence" value="ECO:0007669"/>
    <property type="project" value="UniProtKB-KW"/>
</dbReference>
<sequence>MSDDTTIELVLQLSRVRYKFEEMEAVVRSRRGSDLNQIEKFECSLKRVERSLHTQSFSRRDVEELSRVEREIERFYDIELCRNVEFGGDRNDSRRVEVMLTLTHGFKLRQLASTQEGQFSQRGEGSSDIGRAQRDQDSDLTNNVDVSFTPQEVEMELRSLLPNIKLQEKAQQNPCETPRDLNVDLKFYQQIGAQWMVYMERSPTRGGILADDMGLGKTVQSLALILMQPSTDPRRKATLIVCPVPIVHQWADEIEQKTQKLSVYKHYGPNRIGDERKILSYDVVVTSFSVVSCEWNESRTNGPLFRSAFHRVIVDEAHTIRNLSAKKTKSCLELEAEFRWCLTATPIQNAIDELSVEFS</sequence>
<dbReference type="InterPro" id="IPR050628">
    <property type="entry name" value="SNF2_RAD54_helicase_TF"/>
</dbReference>
<dbReference type="InterPro" id="IPR038718">
    <property type="entry name" value="SNF2-like_sf"/>
</dbReference>
<name>A0A433Q4I1_9FUNG</name>
<dbReference type="GO" id="GO:0005524">
    <property type="term" value="F:ATP binding"/>
    <property type="evidence" value="ECO:0007669"/>
    <property type="project" value="UniProtKB-KW"/>
</dbReference>
<dbReference type="GO" id="GO:0005634">
    <property type="term" value="C:nucleus"/>
    <property type="evidence" value="ECO:0007669"/>
    <property type="project" value="TreeGrafter"/>
</dbReference>
<dbReference type="InterPro" id="IPR000330">
    <property type="entry name" value="SNF2_N"/>
</dbReference>
<dbReference type="EMBL" id="RBNJ01015225">
    <property type="protein sequence ID" value="RUS24696.1"/>
    <property type="molecule type" value="Genomic_DNA"/>
</dbReference>
<dbReference type="PROSITE" id="PS51192">
    <property type="entry name" value="HELICASE_ATP_BIND_1"/>
    <property type="match status" value="1"/>
</dbReference>
<dbReference type="CDD" id="cd18008">
    <property type="entry name" value="DEXDc_SHPRH-like"/>
    <property type="match status" value="1"/>
</dbReference>
<evidence type="ECO:0000256" key="2">
    <source>
        <dbReference type="ARBA" id="ARBA00022801"/>
    </source>
</evidence>
<protein>
    <submittedName>
        <fullName evidence="6">SNF2 family N-terminal domain-containing protein</fullName>
    </submittedName>
</protein>
<evidence type="ECO:0000313" key="6">
    <source>
        <dbReference type="EMBL" id="RUS24696.1"/>
    </source>
</evidence>
<dbReference type="GO" id="GO:0005737">
    <property type="term" value="C:cytoplasm"/>
    <property type="evidence" value="ECO:0007669"/>
    <property type="project" value="TreeGrafter"/>
</dbReference>
<reference evidence="6 7" key="1">
    <citation type="journal article" date="2018" name="New Phytol.">
        <title>Phylogenomics of Endogonaceae and evolution of mycorrhizas within Mucoromycota.</title>
        <authorList>
            <person name="Chang Y."/>
            <person name="Desiro A."/>
            <person name="Na H."/>
            <person name="Sandor L."/>
            <person name="Lipzen A."/>
            <person name="Clum A."/>
            <person name="Barry K."/>
            <person name="Grigoriev I.V."/>
            <person name="Martin F.M."/>
            <person name="Stajich J.E."/>
            <person name="Smith M.E."/>
            <person name="Bonito G."/>
            <person name="Spatafora J.W."/>
        </authorList>
    </citation>
    <scope>NUCLEOTIDE SEQUENCE [LARGE SCALE GENOMIC DNA]</scope>
    <source>
        <strain evidence="6 7">AD002</strain>
    </source>
</reference>
<dbReference type="GO" id="GO:0000724">
    <property type="term" value="P:double-strand break repair via homologous recombination"/>
    <property type="evidence" value="ECO:0007669"/>
    <property type="project" value="TreeGrafter"/>
</dbReference>
<feature type="region of interest" description="Disordered" evidence="4">
    <location>
        <begin position="113"/>
        <end position="143"/>
    </location>
</feature>
<keyword evidence="2" id="KW-0378">Hydrolase</keyword>
<evidence type="ECO:0000259" key="5">
    <source>
        <dbReference type="PROSITE" id="PS51192"/>
    </source>
</evidence>
<evidence type="ECO:0000256" key="3">
    <source>
        <dbReference type="ARBA" id="ARBA00022840"/>
    </source>
</evidence>
<evidence type="ECO:0000256" key="4">
    <source>
        <dbReference type="SAM" id="MobiDB-lite"/>
    </source>
</evidence>
<accession>A0A433Q4I1</accession>
<evidence type="ECO:0000256" key="1">
    <source>
        <dbReference type="ARBA" id="ARBA00022741"/>
    </source>
</evidence>
<dbReference type="AlphaFoldDB" id="A0A433Q4I1"/>
<gene>
    <name evidence="6" type="ORF">BC938DRAFT_473216</name>
</gene>
<keyword evidence="3" id="KW-0067">ATP-binding</keyword>
<dbReference type="Gene3D" id="3.40.50.10810">
    <property type="entry name" value="Tandem AAA-ATPase domain"/>
    <property type="match status" value="1"/>
</dbReference>
<keyword evidence="1" id="KW-0547">Nucleotide-binding</keyword>
<feature type="compositionally biased region" description="Polar residues" evidence="4">
    <location>
        <begin position="113"/>
        <end position="124"/>
    </location>
</feature>
<feature type="domain" description="Helicase ATP-binding" evidence="5">
    <location>
        <begin position="198"/>
        <end position="359"/>
    </location>
</feature>
<dbReference type="Proteomes" id="UP000274822">
    <property type="component" value="Unassembled WGS sequence"/>
</dbReference>
<dbReference type="GO" id="GO:0008094">
    <property type="term" value="F:ATP-dependent activity, acting on DNA"/>
    <property type="evidence" value="ECO:0007669"/>
    <property type="project" value="TreeGrafter"/>
</dbReference>
<dbReference type="InterPro" id="IPR027417">
    <property type="entry name" value="P-loop_NTPase"/>
</dbReference>
<dbReference type="InterPro" id="IPR014001">
    <property type="entry name" value="Helicase_ATP-bd"/>
</dbReference>
<dbReference type="SMART" id="SM00487">
    <property type="entry name" value="DEXDc"/>
    <property type="match status" value="1"/>
</dbReference>
<evidence type="ECO:0000313" key="7">
    <source>
        <dbReference type="Proteomes" id="UP000274822"/>
    </source>
</evidence>
<dbReference type="SUPFAM" id="SSF52540">
    <property type="entry name" value="P-loop containing nucleoside triphosphate hydrolases"/>
    <property type="match status" value="1"/>
</dbReference>
<dbReference type="Pfam" id="PF00176">
    <property type="entry name" value="SNF2-rel_dom"/>
    <property type="match status" value="1"/>
</dbReference>
<dbReference type="PANTHER" id="PTHR45626:SF16">
    <property type="entry name" value="ATP-DEPENDENT HELICASE ULS1"/>
    <property type="match status" value="1"/>
</dbReference>
<keyword evidence="7" id="KW-1185">Reference proteome</keyword>